<dbReference type="EMBL" id="FOPM01000021">
    <property type="protein sequence ID" value="SFG97848.1"/>
    <property type="molecule type" value="Genomic_DNA"/>
</dbReference>
<feature type="domain" description="Methyl-accepting transducer" evidence="7">
    <location>
        <begin position="300"/>
        <end position="522"/>
    </location>
</feature>
<keyword evidence="2" id="KW-1003">Cell membrane</keyword>
<evidence type="ECO:0000256" key="3">
    <source>
        <dbReference type="ARBA" id="ARBA00023224"/>
    </source>
</evidence>
<evidence type="ECO:0000256" key="6">
    <source>
        <dbReference type="SAM" id="SignalP"/>
    </source>
</evidence>
<dbReference type="GO" id="GO:0004888">
    <property type="term" value="F:transmembrane signaling receptor activity"/>
    <property type="evidence" value="ECO:0007669"/>
    <property type="project" value="InterPro"/>
</dbReference>
<evidence type="ECO:0000313" key="11">
    <source>
        <dbReference type="Proteomes" id="UP000199229"/>
    </source>
</evidence>
<dbReference type="STRING" id="582675.SAMN05192565_1219"/>
<evidence type="ECO:0000259" key="9">
    <source>
        <dbReference type="PROSITE" id="PS50885"/>
    </source>
</evidence>
<evidence type="ECO:0000313" key="10">
    <source>
        <dbReference type="EMBL" id="SFG97848.1"/>
    </source>
</evidence>
<dbReference type="PANTHER" id="PTHR32089:SF112">
    <property type="entry name" value="LYSOZYME-LIKE PROTEIN-RELATED"/>
    <property type="match status" value="1"/>
</dbReference>
<feature type="chain" id="PRO_5011635589" evidence="6">
    <location>
        <begin position="22"/>
        <end position="556"/>
    </location>
</feature>
<evidence type="ECO:0000256" key="2">
    <source>
        <dbReference type="ARBA" id="ARBA00022519"/>
    </source>
</evidence>
<comment type="similarity">
    <text evidence="4">Belongs to the methyl-accepting chemotaxis (MCP) protein family.</text>
</comment>
<dbReference type="PROSITE" id="PS50111">
    <property type="entry name" value="CHEMOTAXIS_TRANSDUC_2"/>
    <property type="match status" value="1"/>
</dbReference>
<dbReference type="InterPro" id="IPR004089">
    <property type="entry name" value="MCPsignal_dom"/>
</dbReference>
<evidence type="ECO:0000259" key="7">
    <source>
        <dbReference type="PROSITE" id="PS50111"/>
    </source>
</evidence>
<dbReference type="PANTHER" id="PTHR32089">
    <property type="entry name" value="METHYL-ACCEPTING CHEMOTAXIS PROTEIN MCPB"/>
    <property type="match status" value="1"/>
</dbReference>
<dbReference type="GO" id="GO:0007165">
    <property type="term" value="P:signal transduction"/>
    <property type="evidence" value="ECO:0007669"/>
    <property type="project" value="UniProtKB-KW"/>
</dbReference>
<gene>
    <name evidence="10" type="ORF">SAMN05192565_1219</name>
</gene>
<keyword evidence="6" id="KW-0732">Signal</keyword>
<dbReference type="CDD" id="cd06225">
    <property type="entry name" value="HAMP"/>
    <property type="match status" value="1"/>
</dbReference>
<dbReference type="PROSITE" id="PS50192">
    <property type="entry name" value="T_SNARE"/>
    <property type="match status" value="1"/>
</dbReference>
<dbReference type="OrthoDB" id="3289104at2"/>
<dbReference type="AlphaFoldDB" id="A0A1I2W8Q8"/>
<dbReference type="Pfam" id="PF00015">
    <property type="entry name" value="MCPsignal"/>
    <property type="match status" value="1"/>
</dbReference>
<organism evidence="10 11">
    <name type="scientific">Methylobacterium gossipiicola</name>
    <dbReference type="NCBI Taxonomy" id="582675"/>
    <lineage>
        <taxon>Bacteria</taxon>
        <taxon>Pseudomonadati</taxon>
        <taxon>Pseudomonadota</taxon>
        <taxon>Alphaproteobacteria</taxon>
        <taxon>Hyphomicrobiales</taxon>
        <taxon>Methylobacteriaceae</taxon>
        <taxon>Methylobacterium</taxon>
    </lineage>
</organism>
<keyword evidence="3 5" id="KW-0807">Transducer</keyword>
<keyword evidence="2" id="KW-0472">Membrane</keyword>
<accession>A0A1I2W8Q8</accession>
<protein>
    <submittedName>
        <fullName evidence="10">Methyl-accepting chemotaxis protein</fullName>
    </submittedName>
</protein>
<keyword evidence="11" id="KW-1185">Reference proteome</keyword>
<dbReference type="GO" id="GO:0005886">
    <property type="term" value="C:plasma membrane"/>
    <property type="evidence" value="ECO:0007669"/>
    <property type="project" value="UniProtKB-SubCell"/>
</dbReference>
<dbReference type="Gene3D" id="1.10.287.950">
    <property type="entry name" value="Methyl-accepting chemotaxis protein"/>
    <property type="match status" value="1"/>
</dbReference>
<dbReference type="InterPro" id="IPR004090">
    <property type="entry name" value="Chemotax_Me-accpt_rcpt"/>
</dbReference>
<name>A0A1I2W8Q8_9HYPH</name>
<evidence type="ECO:0000259" key="8">
    <source>
        <dbReference type="PROSITE" id="PS50192"/>
    </source>
</evidence>
<dbReference type="PRINTS" id="PR00260">
    <property type="entry name" value="CHEMTRNSDUCR"/>
</dbReference>
<proteinExistence type="inferred from homology"/>
<keyword evidence="2" id="KW-0997">Cell inner membrane</keyword>
<dbReference type="SMART" id="SM00304">
    <property type="entry name" value="HAMP"/>
    <property type="match status" value="1"/>
</dbReference>
<dbReference type="Gene3D" id="6.10.340.10">
    <property type="match status" value="1"/>
</dbReference>
<dbReference type="InterPro" id="IPR000727">
    <property type="entry name" value="T_SNARE_dom"/>
</dbReference>
<evidence type="ECO:0000256" key="4">
    <source>
        <dbReference type="ARBA" id="ARBA00029447"/>
    </source>
</evidence>
<dbReference type="GO" id="GO:0006935">
    <property type="term" value="P:chemotaxis"/>
    <property type="evidence" value="ECO:0007669"/>
    <property type="project" value="InterPro"/>
</dbReference>
<dbReference type="SMART" id="SM00283">
    <property type="entry name" value="MA"/>
    <property type="match status" value="1"/>
</dbReference>
<feature type="domain" description="HAMP" evidence="9">
    <location>
        <begin position="207"/>
        <end position="259"/>
    </location>
</feature>
<dbReference type="PROSITE" id="PS50885">
    <property type="entry name" value="HAMP"/>
    <property type="match status" value="1"/>
</dbReference>
<sequence>MRIRAKILAFVIACSAMTLLAAGLGLATVQDLEDTVIRGREASQRALDAAKLNRYVTTVVLESRGIYASKDTTDAATHAAGLRENLVKIDDLLKSWPPRLTATEETLFAKVLEQIASFRIFRLETARLGTEVSPKAAADQGFTLNNRNNRKLLQASIDALTADGQARLTEIQRSADELYEHRMIVLGLLAVLGPLGCLGLGIVIGHYQIARPLVGVSAAIRRLSAGDHTLPATTPRKDEIGEIEESMQVFAGAMREAETLRSEQDRAARDASARRRSERVDLADRFQGSVGDLVGTLSGAASALEETARAMARNAADAETRSGAVMAVANTTAHNVQAVAAATEELAATADAIGHQVAQTSSAAAGAVASAERTRSRVDVLATSAARIGDVVALISNIAGQTNLLALNATIEAARAGEAGRGFAVVAAEVKELANQTTRATEEITTQIATIQAATRETVDAIAEIGTTIGDVHGIARGVATAVEEQKIATQAIARSISDAAHGTQDVTQTMGQVRAAAAEVGTGAARVLDAAAELSRRTGSLDGEVSGFVGTIRAA</sequence>
<dbReference type="Proteomes" id="UP000199229">
    <property type="component" value="Unassembled WGS sequence"/>
</dbReference>
<dbReference type="InterPro" id="IPR003660">
    <property type="entry name" value="HAMP_dom"/>
</dbReference>
<dbReference type="SUPFAM" id="SSF58104">
    <property type="entry name" value="Methyl-accepting chemotaxis protein (MCP) signaling domain"/>
    <property type="match status" value="1"/>
</dbReference>
<evidence type="ECO:0000256" key="5">
    <source>
        <dbReference type="PROSITE-ProRule" id="PRU00284"/>
    </source>
</evidence>
<feature type="domain" description="T-SNARE coiled-coil homology" evidence="8">
    <location>
        <begin position="452"/>
        <end position="514"/>
    </location>
</feature>
<comment type="subcellular location">
    <subcellularLocation>
        <location evidence="1">Cell inner membrane</location>
        <topology evidence="1">Multi-pass membrane protein</topology>
    </subcellularLocation>
</comment>
<dbReference type="Pfam" id="PF00672">
    <property type="entry name" value="HAMP"/>
    <property type="match status" value="1"/>
</dbReference>
<reference evidence="11" key="1">
    <citation type="submission" date="2016-10" db="EMBL/GenBank/DDBJ databases">
        <authorList>
            <person name="Varghese N."/>
            <person name="Submissions S."/>
        </authorList>
    </citation>
    <scope>NUCLEOTIDE SEQUENCE [LARGE SCALE GENOMIC DNA]</scope>
    <source>
        <strain evidence="11">Gh-105</strain>
    </source>
</reference>
<dbReference type="RefSeq" id="WP_091973993.1">
    <property type="nucleotide sequence ID" value="NZ_FOPM01000021.1"/>
</dbReference>
<feature type="signal peptide" evidence="6">
    <location>
        <begin position="1"/>
        <end position="21"/>
    </location>
</feature>
<evidence type="ECO:0000256" key="1">
    <source>
        <dbReference type="ARBA" id="ARBA00004429"/>
    </source>
</evidence>